<proteinExistence type="predicted"/>
<gene>
    <name evidence="2" type="ORF">DZF93_07830</name>
    <name evidence="1" type="ORF">VO01_14880</name>
</gene>
<evidence type="ECO:0000313" key="3">
    <source>
        <dbReference type="Proteomes" id="UP000032604"/>
    </source>
</evidence>
<dbReference type="InterPro" id="IPR046245">
    <property type="entry name" value="DUF6278"/>
</dbReference>
<dbReference type="PATRIC" id="fig|33014.5.peg.3067"/>
<dbReference type="KEGG" id="cmh:VO01_14880"/>
<dbReference type="AlphaFoldDB" id="A0A0D5CLR1"/>
<dbReference type="OrthoDB" id="5120686at2"/>
<protein>
    <submittedName>
        <fullName evidence="1">Uncharacterized protein</fullName>
    </submittedName>
</protein>
<evidence type="ECO:0000313" key="1">
    <source>
        <dbReference type="EMBL" id="AJW80229.1"/>
    </source>
</evidence>
<sequence length="145" mass="15977">MTEMFIKPQLLPFRVSSYSAAAPIPDRRVGHLNEWSALDAFAREESIDLDMGDESVESLDVRLASLPPARAPELLKDIAVYLGETVISRAPQCSWLLDGNGYPTLDIPNGDRWDVIKFCHWREEGAPSRLLDGVLEIAKRGGGGA</sequence>
<reference evidence="1 3" key="1">
    <citation type="journal article" date="2015" name="Genome Announc.">
        <title>Complete Genome Sequence of Clavibacter michiganensis subsp. insidiosus R1-1 Using PacBio Single-Molecule Real-Time Technology.</title>
        <authorList>
            <person name="Lu Y."/>
            <person name="Samac D.A."/>
            <person name="Glazebrook J."/>
            <person name="Ishimaru C.A."/>
        </authorList>
    </citation>
    <scope>NUCLEOTIDE SEQUENCE [LARGE SCALE GENOMIC DNA]</scope>
    <source>
        <strain evidence="1 3">R1-1</strain>
    </source>
</reference>
<reference evidence="2 4" key="2">
    <citation type="submission" date="2018-08" db="EMBL/GenBank/DDBJ databases">
        <title>Genome Sequence of Clavibacter michiganensis Subspecies type strains, and the Atypical Peach-Colored Strains Isolated from Tomato.</title>
        <authorList>
            <person name="Osdaghi E."/>
            <person name="Portier P."/>
            <person name="Briand M."/>
            <person name="Jacques M.-A."/>
        </authorList>
    </citation>
    <scope>NUCLEOTIDE SEQUENCE [LARGE SCALE GENOMIC DNA]</scope>
    <source>
        <strain evidence="2 4">CFBP 6488</strain>
    </source>
</reference>
<dbReference type="RefSeq" id="WP_045529958.1">
    <property type="nucleotide sequence ID" value="NZ_CP011043.1"/>
</dbReference>
<name>A0A0D5CLR1_9MICO</name>
<dbReference type="EMBL" id="QWEA01000252">
    <property type="protein sequence ID" value="RIJ42164.1"/>
    <property type="molecule type" value="Genomic_DNA"/>
</dbReference>
<dbReference type="EMBL" id="CP011043">
    <property type="protein sequence ID" value="AJW80229.1"/>
    <property type="molecule type" value="Genomic_DNA"/>
</dbReference>
<dbReference type="Pfam" id="PF19794">
    <property type="entry name" value="DUF6278"/>
    <property type="match status" value="1"/>
</dbReference>
<evidence type="ECO:0000313" key="2">
    <source>
        <dbReference type="EMBL" id="RIJ42164.1"/>
    </source>
</evidence>
<organism evidence="1 3">
    <name type="scientific">Clavibacter michiganensis subsp. insidiosus</name>
    <dbReference type="NCBI Taxonomy" id="33014"/>
    <lineage>
        <taxon>Bacteria</taxon>
        <taxon>Bacillati</taxon>
        <taxon>Actinomycetota</taxon>
        <taxon>Actinomycetes</taxon>
        <taxon>Micrococcales</taxon>
        <taxon>Microbacteriaceae</taxon>
        <taxon>Clavibacter</taxon>
    </lineage>
</organism>
<dbReference type="Proteomes" id="UP000032604">
    <property type="component" value="Chromosome"/>
</dbReference>
<dbReference type="Proteomes" id="UP000266634">
    <property type="component" value="Unassembled WGS sequence"/>
</dbReference>
<dbReference type="HOGENOM" id="CLU_1783457_0_0_11"/>
<accession>A0A0D5CLR1</accession>
<evidence type="ECO:0000313" key="4">
    <source>
        <dbReference type="Proteomes" id="UP000266634"/>
    </source>
</evidence>